<dbReference type="InterPro" id="IPR008972">
    <property type="entry name" value="Cupredoxin"/>
</dbReference>
<feature type="chain" id="PRO_5003636968" description="Cupredoxin" evidence="1">
    <location>
        <begin position="24"/>
        <end position="138"/>
    </location>
</feature>
<dbReference type="OrthoDB" id="513898at2759"/>
<sequence length="138" mass="14279">MAAMKTACFCAVALLLLTVGASAGRELQQTTSKGNPEHVIDPWAPNIKYPPVTVAPGTVITFKWRFPNGVDRVPSGQCPSDFTPSPSNGIVVLAPVSDGGTFSTPPLDPGVHWFACPVPGHCPSGMIIQITAGPLTAG</sequence>
<dbReference type="EMBL" id="AGSI01000002">
    <property type="protein sequence ID" value="EIE26335.1"/>
    <property type="molecule type" value="Genomic_DNA"/>
</dbReference>
<dbReference type="RefSeq" id="XP_005650879.1">
    <property type="nucleotide sequence ID" value="XM_005650822.1"/>
</dbReference>
<dbReference type="Proteomes" id="UP000007264">
    <property type="component" value="Unassembled WGS sequence"/>
</dbReference>
<proteinExistence type="predicted"/>
<name>I0Z6R6_COCSC</name>
<evidence type="ECO:0000313" key="3">
    <source>
        <dbReference type="Proteomes" id="UP000007264"/>
    </source>
</evidence>
<protein>
    <recommendedName>
        <fullName evidence="4">Cupredoxin</fullName>
    </recommendedName>
</protein>
<dbReference type="AlphaFoldDB" id="I0Z6R6"/>
<accession>I0Z6R6</accession>
<dbReference type="SUPFAM" id="SSF49503">
    <property type="entry name" value="Cupredoxins"/>
    <property type="match status" value="1"/>
</dbReference>
<reference evidence="2 3" key="1">
    <citation type="journal article" date="2012" name="Genome Biol.">
        <title>The genome of the polar eukaryotic microalga coccomyxa subellipsoidea reveals traits of cold adaptation.</title>
        <authorList>
            <person name="Blanc G."/>
            <person name="Agarkova I."/>
            <person name="Grimwood J."/>
            <person name="Kuo A."/>
            <person name="Brueggeman A."/>
            <person name="Dunigan D."/>
            <person name="Gurnon J."/>
            <person name="Ladunga I."/>
            <person name="Lindquist E."/>
            <person name="Lucas S."/>
            <person name="Pangilinan J."/>
            <person name="Proschold T."/>
            <person name="Salamov A."/>
            <person name="Schmutz J."/>
            <person name="Weeks D."/>
            <person name="Yamada T."/>
            <person name="Claverie J.M."/>
            <person name="Grigoriev I."/>
            <person name="Van Etten J."/>
            <person name="Lomsadze A."/>
            <person name="Borodovsky M."/>
        </authorList>
    </citation>
    <scope>NUCLEOTIDE SEQUENCE [LARGE SCALE GENOMIC DNA]</scope>
    <source>
        <strain evidence="2 3">C-169</strain>
    </source>
</reference>
<dbReference type="GeneID" id="17044345"/>
<gene>
    <name evidence="2" type="ORF">COCSUDRAFT_52307</name>
</gene>
<evidence type="ECO:0000256" key="1">
    <source>
        <dbReference type="SAM" id="SignalP"/>
    </source>
</evidence>
<organism evidence="2 3">
    <name type="scientific">Coccomyxa subellipsoidea (strain C-169)</name>
    <name type="common">Green microalga</name>
    <dbReference type="NCBI Taxonomy" id="574566"/>
    <lineage>
        <taxon>Eukaryota</taxon>
        <taxon>Viridiplantae</taxon>
        <taxon>Chlorophyta</taxon>
        <taxon>core chlorophytes</taxon>
        <taxon>Trebouxiophyceae</taxon>
        <taxon>Trebouxiophyceae incertae sedis</taxon>
        <taxon>Coccomyxaceae</taxon>
        <taxon>Coccomyxa</taxon>
        <taxon>Coccomyxa subellipsoidea</taxon>
    </lineage>
</organism>
<evidence type="ECO:0008006" key="4">
    <source>
        <dbReference type="Google" id="ProtNLM"/>
    </source>
</evidence>
<comment type="caution">
    <text evidence="2">The sequence shown here is derived from an EMBL/GenBank/DDBJ whole genome shotgun (WGS) entry which is preliminary data.</text>
</comment>
<dbReference type="KEGG" id="csl:COCSUDRAFT_52307"/>
<keyword evidence="1" id="KW-0732">Signal</keyword>
<keyword evidence="3" id="KW-1185">Reference proteome</keyword>
<dbReference type="Gene3D" id="2.60.40.420">
    <property type="entry name" value="Cupredoxins - blue copper proteins"/>
    <property type="match status" value="1"/>
</dbReference>
<evidence type="ECO:0000313" key="2">
    <source>
        <dbReference type="EMBL" id="EIE26335.1"/>
    </source>
</evidence>
<feature type="signal peptide" evidence="1">
    <location>
        <begin position="1"/>
        <end position="23"/>
    </location>
</feature>